<dbReference type="RefSeq" id="WP_260324660.1">
    <property type="nucleotide sequence ID" value="NZ_BOOS01000015.1"/>
</dbReference>
<accession>A0A7W9DRB1</accession>
<dbReference type="Proteomes" id="UP000588112">
    <property type="component" value="Unassembled WGS sequence"/>
</dbReference>
<dbReference type="AlphaFoldDB" id="A0A7W9DRB1"/>
<dbReference type="EMBL" id="JACHBR010000001">
    <property type="protein sequence ID" value="MBB5627894.1"/>
    <property type="molecule type" value="Genomic_DNA"/>
</dbReference>
<feature type="compositionally biased region" description="Basic and acidic residues" evidence="1">
    <location>
        <begin position="10"/>
        <end position="23"/>
    </location>
</feature>
<gene>
    <name evidence="2" type="ORF">BJ981_003593</name>
</gene>
<sequence>MAEVVPLSDAIERPAHDGERGAREGLAPLIPLAAADRGWP</sequence>
<reference evidence="2 3" key="1">
    <citation type="submission" date="2020-08" db="EMBL/GenBank/DDBJ databases">
        <title>Sequencing the genomes of 1000 actinobacteria strains.</title>
        <authorList>
            <person name="Klenk H.-P."/>
        </authorList>
    </citation>
    <scope>NUCLEOTIDE SEQUENCE [LARGE SCALE GENOMIC DNA]</scope>
    <source>
        <strain evidence="2 3">DSM 45790</strain>
    </source>
</reference>
<comment type="caution">
    <text evidence="2">The sequence shown here is derived from an EMBL/GenBank/DDBJ whole genome shotgun (WGS) entry which is preliminary data.</text>
</comment>
<keyword evidence="3" id="KW-1185">Reference proteome</keyword>
<feature type="region of interest" description="Disordered" evidence="1">
    <location>
        <begin position="1"/>
        <end position="27"/>
    </location>
</feature>
<evidence type="ECO:0000256" key="1">
    <source>
        <dbReference type="SAM" id="MobiDB-lite"/>
    </source>
</evidence>
<protein>
    <submittedName>
        <fullName evidence="2">Uncharacterized protein</fullName>
    </submittedName>
</protein>
<name>A0A7W9DRB1_9ACTN</name>
<evidence type="ECO:0000313" key="2">
    <source>
        <dbReference type="EMBL" id="MBB5627894.1"/>
    </source>
</evidence>
<organism evidence="2 3">
    <name type="scientific">Sphaerisporangium krabiense</name>
    <dbReference type="NCBI Taxonomy" id="763782"/>
    <lineage>
        <taxon>Bacteria</taxon>
        <taxon>Bacillati</taxon>
        <taxon>Actinomycetota</taxon>
        <taxon>Actinomycetes</taxon>
        <taxon>Streptosporangiales</taxon>
        <taxon>Streptosporangiaceae</taxon>
        <taxon>Sphaerisporangium</taxon>
    </lineage>
</organism>
<proteinExistence type="predicted"/>
<evidence type="ECO:0000313" key="3">
    <source>
        <dbReference type="Proteomes" id="UP000588112"/>
    </source>
</evidence>